<sequence>MLGTTTMNAYDLFGGALCVRRAWEMIEAAALELWGIQPQVHFTFNVERNQACISVCKSDYPDSCIFPDILDMVDPSGMEGQDWVPNKLKILKSAWCARHETEYGKREGFKTKTKVKVKQAHDASTRFQQKTLISIHENVCGYEEAGVFLPKSWYEENHVFGRPTSSNTFQVMVTSLRCWALRPDWKLATTTNRKSYRERERAKQVYKQQAECISYAYVFICLSSLDTYIFCDLYLSV</sequence>
<reference evidence="1 2" key="1">
    <citation type="submission" date="2024-02" db="EMBL/GenBank/DDBJ databases">
        <authorList>
            <person name="Chen Y."/>
            <person name="Shah S."/>
            <person name="Dougan E. K."/>
            <person name="Thang M."/>
            <person name="Chan C."/>
        </authorList>
    </citation>
    <scope>NUCLEOTIDE SEQUENCE [LARGE SCALE GENOMIC DNA]</scope>
</reference>
<proteinExistence type="predicted"/>
<dbReference type="Proteomes" id="UP001642464">
    <property type="component" value="Unassembled WGS sequence"/>
</dbReference>
<keyword evidence="2" id="KW-1185">Reference proteome</keyword>
<accession>A0ABP0J3K9</accession>
<organism evidence="1 2">
    <name type="scientific">Durusdinium trenchii</name>
    <dbReference type="NCBI Taxonomy" id="1381693"/>
    <lineage>
        <taxon>Eukaryota</taxon>
        <taxon>Sar</taxon>
        <taxon>Alveolata</taxon>
        <taxon>Dinophyceae</taxon>
        <taxon>Suessiales</taxon>
        <taxon>Symbiodiniaceae</taxon>
        <taxon>Durusdinium</taxon>
    </lineage>
</organism>
<comment type="caution">
    <text evidence="1">The sequence shown here is derived from an EMBL/GenBank/DDBJ whole genome shotgun (WGS) entry which is preliminary data.</text>
</comment>
<dbReference type="EMBL" id="CAXAMM010005836">
    <property type="protein sequence ID" value="CAK9008814.1"/>
    <property type="molecule type" value="Genomic_DNA"/>
</dbReference>
<evidence type="ECO:0000313" key="1">
    <source>
        <dbReference type="EMBL" id="CAK9008814.1"/>
    </source>
</evidence>
<evidence type="ECO:0000313" key="2">
    <source>
        <dbReference type="Proteomes" id="UP001642464"/>
    </source>
</evidence>
<gene>
    <name evidence="1" type="ORF">SCF082_LOCUS10031</name>
</gene>
<protein>
    <submittedName>
        <fullName evidence="1">Uncharacterized protein</fullName>
    </submittedName>
</protein>
<name>A0ABP0J3K9_9DINO</name>
<dbReference type="InterPro" id="IPR029063">
    <property type="entry name" value="SAM-dependent_MTases_sf"/>
</dbReference>
<dbReference type="Gene3D" id="3.40.50.150">
    <property type="entry name" value="Vaccinia Virus protein VP39"/>
    <property type="match status" value="1"/>
</dbReference>